<organism evidence="2 3">
    <name type="scientific">Amycolatopsis ultiminotia</name>
    <dbReference type="NCBI Taxonomy" id="543629"/>
    <lineage>
        <taxon>Bacteria</taxon>
        <taxon>Bacillati</taxon>
        <taxon>Actinomycetota</taxon>
        <taxon>Actinomycetes</taxon>
        <taxon>Pseudonocardiales</taxon>
        <taxon>Pseudonocardiaceae</taxon>
        <taxon>Amycolatopsis</taxon>
    </lineage>
</organism>
<accession>A0ABP6V4H4</accession>
<evidence type="ECO:0000256" key="1">
    <source>
        <dbReference type="SAM" id="MobiDB-lite"/>
    </source>
</evidence>
<dbReference type="Proteomes" id="UP001500689">
    <property type="component" value="Unassembled WGS sequence"/>
</dbReference>
<gene>
    <name evidence="2" type="ORF">GCM10022222_07070</name>
</gene>
<evidence type="ECO:0000313" key="2">
    <source>
        <dbReference type="EMBL" id="GAA3526668.1"/>
    </source>
</evidence>
<keyword evidence="3" id="KW-1185">Reference proteome</keyword>
<name>A0ABP6V4H4_9PSEU</name>
<comment type="caution">
    <text evidence="2">The sequence shown here is derived from an EMBL/GenBank/DDBJ whole genome shotgun (WGS) entry which is preliminary data.</text>
</comment>
<feature type="region of interest" description="Disordered" evidence="1">
    <location>
        <begin position="26"/>
        <end position="46"/>
    </location>
</feature>
<sequence length="248" mass="27107">MITAVSRIELPDWEPDAVEYALPAADPADERDRPGGSPVAPAGHDPVVSLPRTSFDCVNLDALKEHPAVDALLRAQLDQGACFRLLRFPCSLRAAPGSRVEEFRFTVQLGQAHTAPRVHSIFPTKVTVEQERKTEVTLEPSLKLGPVLEAKGGKIGRTITIGRPRATAVGFWSETGADWILRAPERDPIGIEGTAEFLVIVCWDHGVAPLEVTLSCSATVRTPFLRWGTRRVERAYEPFALTGCRPVV</sequence>
<evidence type="ECO:0000313" key="3">
    <source>
        <dbReference type="Proteomes" id="UP001500689"/>
    </source>
</evidence>
<reference evidence="3" key="1">
    <citation type="journal article" date="2019" name="Int. J. Syst. Evol. Microbiol.">
        <title>The Global Catalogue of Microorganisms (GCM) 10K type strain sequencing project: providing services to taxonomists for standard genome sequencing and annotation.</title>
        <authorList>
            <consortium name="The Broad Institute Genomics Platform"/>
            <consortium name="The Broad Institute Genome Sequencing Center for Infectious Disease"/>
            <person name="Wu L."/>
            <person name="Ma J."/>
        </authorList>
    </citation>
    <scope>NUCLEOTIDE SEQUENCE [LARGE SCALE GENOMIC DNA]</scope>
    <source>
        <strain evidence="3">JCM 16898</strain>
    </source>
</reference>
<proteinExistence type="predicted"/>
<dbReference type="EMBL" id="BAAAZN010000001">
    <property type="protein sequence ID" value="GAA3526668.1"/>
    <property type="molecule type" value="Genomic_DNA"/>
</dbReference>
<protein>
    <submittedName>
        <fullName evidence="2">Uncharacterized protein</fullName>
    </submittedName>
</protein>